<evidence type="ECO:0000313" key="3">
    <source>
        <dbReference type="Proteomes" id="UP000038009"/>
    </source>
</evidence>
<feature type="region of interest" description="Disordered" evidence="1">
    <location>
        <begin position="47"/>
        <end position="84"/>
    </location>
</feature>
<feature type="compositionally biased region" description="Basic and acidic residues" evidence="1">
    <location>
        <begin position="271"/>
        <end position="285"/>
    </location>
</feature>
<proteinExistence type="predicted"/>
<feature type="compositionally biased region" description="Gly residues" evidence="1">
    <location>
        <begin position="218"/>
        <end position="230"/>
    </location>
</feature>
<gene>
    <name evidence="2" type="ORF">ABL78_0883</name>
</gene>
<feature type="compositionally biased region" description="Polar residues" evidence="1">
    <location>
        <begin position="257"/>
        <end position="270"/>
    </location>
</feature>
<accession>A0A0N1I1H0</accession>
<dbReference type="EMBL" id="LJSK01000012">
    <property type="protein sequence ID" value="KPI90023.1"/>
    <property type="molecule type" value="Genomic_DNA"/>
</dbReference>
<dbReference type="AlphaFoldDB" id="A0A0N1I1H0"/>
<dbReference type="VEuPathDB" id="TriTrypDB:Lsey_0012_0420"/>
<dbReference type="OrthoDB" id="252268at2759"/>
<feature type="compositionally biased region" description="Basic and acidic residues" evidence="1">
    <location>
        <begin position="235"/>
        <end position="254"/>
    </location>
</feature>
<evidence type="ECO:0000256" key="1">
    <source>
        <dbReference type="SAM" id="MobiDB-lite"/>
    </source>
</evidence>
<dbReference type="Proteomes" id="UP000038009">
    <property type="component" value="Unassembled WGS sequence"/>
</dbReference>
<protein>
    <submittedName>
        <fullName evidence="2">Putative mitochondrial RNA binding complex 1 subunit</fullName>
    </submittedName>
</protein>
<reference evidence="2 3" key="1">
    <citation type="journal article" date="2015" name="PLoS Pathog.">
        <title>Leptomonas seymouri: Adaptations to the Dixenous Life Cycle Analyzed by Genome Sequencing, Transcriptome Profiling and Co-infection with Leishmania donovani.</title>
        <authorList>
            <person name="Kraeva N."/>
            <person name="Butenko A."/>
            <person name="Hlavacova J."/>
            <person name="Kostygov A."/>
            <person name="Myskova J."/>
            <person name="Grybchuk D."/>
            <person name="Lestinova T."/>
            <person name="Votypka J."/>
            <person name="Volf P."/>
            <person name="Opperdoes F."/>
            <person name="Flegontov P."/>
            <person name="Lukes J."/>
            <person name="Yurchenko V."/>
        </authorList>
    </citation>
    <scope>NUCLEOTIDE SEQUENCE [LARGE SCALE GENOMIC DNA]</scope>
    <source>
        <strain evidence="2 3">ATCC 30220</strain>
    </source>
</reference>
<organism evidence="2 3">
    <name type="scientific">Leptomonas seymouri</name>
    <dbReference type="NCBI Taxonomy" id="5684"/>
    <lineage>
        <taxon>Eukaryota</taxon>
        <taxon>Discoba</taxon>
        <taxon>Euglenozoa</taxon>
        <taxon>Kinetoplastea</taxon>
        <taxon>Metakinetoplastina</taxon>
        <taxon>Trypanosomatida</taxon>
        <taxon>Trypanosomatidae</taxon>
        <taxon>Leishmaniinae</taxon>
        <taxon>Leptomonas</taxon>
    </lineage>
</organism>
<dbReference type="OMA" id="QQYATRD"/>
<feature type="compositionally biased region" description="Gly residues" evidence="1">
    <location>
        <begin position="50"/>
        <end position="73"/>
    </location>
</feature>
<feature type="compositionally biased region" description="Low complexity" evidence="1">
    <location>
        <begin position="291"/>
        <end position="303"/>
    </location>
</feature>
<keyword evidence="3" id="KW-1185">Reference proteome</keyword>
<name>A0A0N1I1H0_LEPSE</name>
<feature type="region of interest" description="Disordered" evidence="1">
    <location>
        <begin position="199"/>
        <end position="320"/>
    </location>
</feature>
<sequence>MRHFLLMRKASPRAAACTAGFLSTSSPLPADHTSAITCAVRWQAQSRSYGRGGGGGGGRAGGAGGSRGGGATGGSAAAKRPDEVDPRILNKTKDGELSFGTRVAMRDDSIILTDVFKHIPQQGAISIKSLFSALNEDVQEALSERHGGLRNFVEQRKQIFTVRPHPTDGVLYVLGNPLVAQQYATRELQLKTMRQMMGLSEGNEQQQKQRRPGSFSGSRGGGSGGRGGGNHNRNYRRESNGDDRGESQGRDQRRYQGHSNSSSNNEQYGSNDRRRPPQPRDDRRSYGGGSRSSNYNNSGPPQRRGGGPMGSRTQSFGTRN</sequence>
<evidence type="ECO:0000313" key="2">
    <source>
        <dbReference type="EMBL" id="KPI90023.1"/>
    </source>
</evidence>
<comment type="caution">
    <text evidence="2">The sequence shown here is derived from an EMBL/GenBank/DDBJ whole genome shotgun (WGS) entry which is preliminary data.</text>
</comment>